<keyword evidence="2" id="KW-0964">Secreted</keyword>
<evidence type="ECO:0000256" key="5">
    <source>
        <dbReference type="SAM" id="MobiDB-lite"/>
    </source>
</evidence>
<accession>C7NSE8</accession>
<evidence type="ECO:0000256" key="1">
    <source>
        <dbReference type="ARBA" id="ARBA00004613"/>
    </source>
</evidence>
<feature type="compositionally biased region" description="Basic and acidic residues" evidence="5">
    <location>
        <begin position="478"/>
        <end position="492"/>
    </location>
</feature>
<reference evidence="7 8" key="1">
    <citation type="journal article" date="2009" name="Stand. Genomic Sci.">
        <title>Complete genome sequence of Halorhabdus utahensis type strain (AX-2).</title>
        <authorList>
            <person name="Anderson I."/>
            <person name="Tindall B.J."/>
            <person name="Pomrenke H."/>
            <person name="Goker M."/>
            <person name="Lapidus A."/>
            <person name="Nolan M."/>
            <person name="Copeland A."/>
            <person name="Glavina Del Rio T."/>
            <person name="Chen F."/>
            <person name="Tice H."/>
            <person name="Cheng J.F."/>
            <person name="Lucas S."/>
            <person name="Chertkov O."/>
            <person name="Bruce D."/>
            <person name="Brettin T."/>
            <person name="Detter J.C."/>
            <person name="Han C."/>
            <person name="Goodwin L."/>
            <person name="Land M."/>
            <person name="Hauser L."/>
            <person name="Chang Y.J."/>
            <person name="Jeffries C.D."/>
            <person name="Pitluck S."/>
            <person name="Pati A."/>
            <person name="Mavromatis K."/>
            <person name="Ivanova N."/>
            <person name="Ovchinnikova G."/>
            <person name="Chen A."/>
            <person name="Palaniappan K."/>
            <person name="Chain P."/>
            <person name="Rohde M."/>
            <person name="Bristow J."/>
            <person name="Eisen J.A."/>
            <person name="Markowitz V."/>
            <person name="Hugenholtz P."/>
            <person name="Kyrpides N.C."/>
            <person name="Klenk H.P."/>
        </authorList>
    </citation>
    <scope>NUCLEOTIDE SEQUENCE [LARGE SCALE GENOMIC DNA]</scope>
    <source>
        <strain evidence="8">DSM 12940 / JCM 11049 / AX-2</strain>
    </source>
</reference>
<protein>
    <recommendedName>
        <fullName evidence="6">DUF7343 domain-containing protein</fullName>
    </recommendedName>
</protein>
<name>C7NSE8_HALUD</name>
<dbReference type="EMBL" id="CP001687">
    <property type="protein sequence ID" value="ACV12035.1"/>
    <property type="molecule type" value="Genomic_DNA"/>
</dbReference>
<feature type="domain" description="DUF7343" evidence="6">
    <location>
        <begin position="567"/>
        <end position="627"/>
    </location>
</feature>
<feature type="compositionally biased region" description="Acidic residues" evidence="5">
    <location>
        <begin position="377"/>
        <end position="386"/>
    </location>
</feature>
<feature type="region of interest" description="Disordered" evidence="5">
    <location>
        <begin position="277"/>
        <end position="410"/>
    </location>
</feature>
<dbReference type="eggNOG" id="arCOG07561">
    <property type="taxonomic scope" value="Archaea"/>
</dbReference>
<dbReference type="Gene3D" id="4.10.1080.10">
    <property type="entry name" value="TSP type-3 repeat"/>
    <property type="match status" value="1"/>
</dbReference>
<feature type="compositionally biased region" description="Polar residues" evidence="5">
    <location>
        <begin position="367"/>
        <end position="376"/>
    </location>
</feature>
<dbReference type="Pfam" id="PF24034">
    <property type="entry name" value="DUF7343"/>
    <property type="match status" value="1"/>
</dbReference>
<dbReference type="InterPro" id="IPR053180">
    <property type="entry name" value="Ca-binding_acidic-repeat"/>
</dbReference>
<dbReference type="InterPro" id="IPR059100">
    <property type="entry name" value="TSP3_bac"/>
</dbReference>
<dbReference type="PANTHER" id="PTHR37467:SF1">
    <property type="entry name" value="EXPORTED CALCIUM-BINDING GLYCOPROTEIN"/>
    <property type="match status" value="1"/>
</dbReference>
<dbReference type="PROSITE" id="PS00018">
    <property type="entry name" value="EF_HAND_1"/>
    <property type="match status" value="1"/>
</dbReference>
<dbReference type="InterPro" id="IPR036390">
    <property type="entry name" value="WH_DNA-bd_sf"/>
</dbReference>
<sequence>MRDLAETAVVVCLLLSSVAFTGVHAAPAGVTVEDFAYSGPGSVPLEDGLFLWQSSSHEFTVTVSTTVTVEADVCLVASLSGVADRRNLTCKAVSLRRGVTERTSLSVSSWPVDVHGVQSVGVVFSTENGSTISSTSSVTVTVLQANASLDNDSLTDEREVALGTDPTVADTDGDGLDDGREVEIHDTAPTNPDTDGDGLVDGSEVTVYGTDPTDPDTDDDGLADVDELLADTSPTTPDTDGDGLTDGMELDTYGTDPTVADTDGDGLDDDLECAEYLTDPTNSDSDDDGLGDALEIRTYDTDPRGADTDGDGLDDGVEVGAYGTDPTVADTDGDGLDDGAEINRFGTDPTVADTDDDGLDDGAEVTRFNTDPTSADTEGDGLDDGAEVNRFGTDPTSADTDGDGEGDAAEVSTGIFGLSWVPVEGLLVVGLTLAGGILVLSARSSFAIPFDHRRTDTSPEDDSPDHTKQGLDPGGSHASDRDVDASSERDLDASADPLEEAPGGADPSKDETEAGDGLAETDTDDESAPAMEGREDATRGDSTTGADSAGPVEEHAEETASVPPAFLSNTERVLALLRDNDGQMRQSAIVDATDWSKSKVSRVLSEMDEEGQVVKVDIGRSNLIVHPENLPDGAKPPFEE</sequence>
<dbReference type="InterPro" id="IPR028974">
    <property type="entry name" value="TSP_type-3_rpt"/>
</dbReference>
<evidence type="ECO:0000313" key="7">
    <source>
        <dbReference type="EMBL" id="ACV12035.1"/>
    </source>
</evidence>
<dbReference type="SUPFAM" id="SSF46785">
    <property type="entry name" value="Winged helix' DNA-binding domain"/>
    <property type="match status" value="1"/>
</dbReference>
<dbReference type="eggNOG" id="arCOG00382">
    <property type="taxonomic scope" value="Archaea"/>
</dbReference>
<dbReference type="HOGENOM" id="CLU_040391_0_0_2"/>
<dbReference type="InterPro" id="IPR018247">
    <property type="entry name" value="EF_Hand_1_Ca_BS"/>
</dbReference>
<evidence type="ECO:0000256" key="4">
    <source>
        <dbReference type="ARBA" id="ARBA00022837"/>
    </source>
</evidence>
<evidence type="ECO:0000256" key="3">
    <source>
        <dbReference type="ARBA" id="ARBA00022729"/>
    </source>
</evidence>
<dbReference type="GO" id="GO:0005509">
    <property type="term" value="F:calcium ion binding"/>
    <property type="evidence" value="ECO:0007669"/>
    <property type="project" value="InterPro"/>
</dbReference>
<comment type="subcellular location">
    <subcellularLocation>
        <location evidence="1">Secreted</location>
    </subcellularLocation>
</comment>
<dbReference type="Proteomes" id="UP000002071">
    <property type="component" value="Chromosome"/>
</dbReference>
<dbReference type="InterPro" id="IPR055767">
    <property type="entry name" value="DUF7343"/>
</dbReference>
<feature type="compositionally biased region" description="Acidic residues" evidence="5">
    <location>
        <begin position="308"/>
        <end position="317"/>
    </location>
</feature>
<dbReference type="KEGG" id="hut:Huta_1865"/>
<keyword evidence="3" id="KW-0732">Signal</keyword>
<feature type="compositionally biased region" description="Acidic residues" evidence="5">
    <location>
        <begin position="353"/>
        <end position="363"/>
    </location>
</feature>
<dbReference type="AlphaFoldDB" id="C7NSE8"/>
<dbReference type="Pfam" id="PF18884">
    <property type="entry name" value="TSP3_bac"/>
    <property type="match status" value="8"/>
</dbReference>
<gene>
    <name evidence="7" type="ordered locus">Huta_1865</name>
</gene>
<evidence type="ECO:0000256" key="2">
    <source>
        <dbReference type="ARBA" id="ARBA00022525"/>
    </source>
</evidence>
<evidence type="ECO:0000259" key="6">
    <source>
        <dbReference type="Pfam" id="PF24034"/>
    </source>
</evidence>
<feature type="region of interest" description="Disordered" evidence="5">
    <location>
        <begin position="451"/>
        <end position="568"/>
    </location>
</feature>
<keyword evidence="4" id="KW-0106">Calcium</keyword>
<organism evidence="7 8">
    <name type="scientific">Halorhabdus utahensis (strain DSM 12940 / JCM 11049 / AX-2)</name>
    <dbReference type="NCBI Taxonomy" id="519442"/>
    <lineage>
        <taxon>Archaea</taxon>
        <taxon>Methanobacteriati</taxon>
        <taxon>Methanobacteriota</taxon>
        <taxon>Stenosarchaea group</taxon>
        <taxon>Halobacteria</taxon>
        <taxon>Halobacteriales</taxon>
        <taxon>Haloarculaceae</taxon>
        <taxon>Halorhabdus</taxon>
    </lineage>
</organism>
<dbReference type="STRING" id="519442.Huta_1865"/>
<keyword evidence="8" id="KW-1185">Reference proteome</keyword>
<feature type="compositionally biased region" description="Basic and acidic residues" evidence="5">
    <location>
        <begin position="294"/>
        <end position="307"/>
    </location>
</feature>
<feature type="compositionally biased region" description="Acidic residues" evidence="5">
    <location>
        <begin position="331"/>
        <end position="340"/>
    </location>
</feature>
<evidence type="ECO:0000313" key="8">
    <source>
        <dbReference type="Proteomes" id="UP000002071"/>
    </source>
</evidence>
<dbReference type="PANTHER" id="PTHR37467">
    <property type="entry name" value="EXPORTED CALCIUM-BINDING GLYCOPROTEIN-RELATED"/>
    <property type="match status" value="1"/>
</dbReference>
<proteinExistence type="predicted"/>